<dbReference type="InterPro" id="IPR016024">
    <property type="entry name" value="ARM-type_fold"/>
</dbReference>
<dbReference type="Proteomes" id="UP000516093">
    <property type="component" value="Chromosome"/>
</dbReference>
<dbReference type="EMBL" id="CP060784">
    <property type="protein sequence ID" value="QNP51707.1"/>
    <property type="molecule type" value="Genomic_DNA"/>
</dbReference>
<dbReference type="Gene3D" id="1.25.10.90">
    <property type="match status" value="1"/>
</dbReference>
<accession>A0A7H0GTU1</accession>
<gene>
    <name evidence="1" type="ORF">H9L05_17325</name>
</gene>
<dbReference type="AlphaFoldDB" id="A0A7H0GTU1"/>
<sequence length="235" mass="25949">MTFEETIAQLRALGSEQIRKTYQRHGSGPNVYGVSFASYGALKKEFVGRGKDKSHAHAVARQLWPTQNIDAQSLATMIADPQQLSEAEADSWAQDIHYHVLADLFAALVAQTSLAPTKVAQWTAASDEGHQRIGYALLSRLALDNQDVSNAYFEGYLPQMEAAIHQAPNRAKEAMNTAFISIGSRSEGLRELAEQAADRIGEVVIDHGDTNCQTFDIRDYLARVWSRKMNVAGKK</sequence>
<dbReference type="PANTHER" id="PTHR41291:SF1">
    <property type="entry name" value="DNA ALKYLATION REPAIR PROTEIN"/>
    <property type="match status" value="1"/>
</dbReference>
<dbReference type="PANTHER" id="PTHR41291">
    <property type="entry name" value="DNA ALKYLATION REPAIR PROTEIN"/>
    <property type="match status" value="1"/>
</dbReference>
<dbReference type="KEGG" id="hqi:H9L05_17325"/>
<evidence type="ECO:0000313" key="2">
    <source>
        <dbReference type="Proteomes" id="UP000516093"/>
    </source>
</evidence>
<reference evidence="1 2" key="1">
    <citation type="submission" date="2020-08" db="EMBL/GenBank/DDBJ databases">
        <title>Genome sequence of Hymenobacter qilianensis JCM 19763T.</title>
        <authorList>
            <person name="Hyun D.-W."/>
            <person name="Bae J.-W."/>
        </authorList>
    </citation>
    <scope>NUCLEOTIDE SEQUENCE [LARGE SCALE GENOMIC DNA]</scope>
    <source>
        <strain evidence="1 2">JCM 19763</strain>
    </source>
</reference>
<dbReference type="InterPro" id="IPR014825">
    <property type="entry name" value="DNA_alkylation"/>
</dbReference>
<organism evidence="1 2">
    <name type="scientific">Hymenobacter qilianensis</name>
    <dbReference type="NCBI Taxonomy" id="1385715"/>
    <lineage>
        <taxon>Bacteria</taxon>
        <taxon>Pseudomonadati</taxon>
        <taxon>Bacteroidota</taxon>
        <taxon>Cytophagia</taxon>
        <taxon>Cytophagales</taxon>
        <taxon>Hymenobacteraceae</taxon>
        <taxon>Hymenobacter</taxon>
    </lineage>
</organism>
<name>A0A7H0GTU1_9BACT</name>
<proteinExistence type="predicted"/>
<dbReference type="Pfam" id="PF08713">
    <property type="entry name" value="DNA_alkylation"/>
    <property type="match status" value="1"/>
</dbReference>
<keyword evidence="2" id="KW-1185">Reference proteome</keyword>
<dbReference type="RefSeq" id="WP_187731984.1">
    <property type="nucleotide sequence ID" value="NZ_BMFN01000003.1"/>
</dbReference>
<evidence type="ECO:0000313" key="1">
    <source>
        <dbReference type="EMBL" id="QNP51707.1"/>
    </source>
</evidence>
<protein>
    <submittedName>
        <fullName evidence="1">DNA alkylation repair protein</fullName>
    </submittedName>
</protein>
<dbReference type="SUPFAM" id="SSF48371">
    <property type="entry name" value="ARM repeat"/>
    <property type="match status" value="1"/>
</dbReference>